<evidence type="ECO:0000313" key="2">
    <source>
        <dbReference type="Proteomes" id="UP001215280"/>
    </source>
</evidence>
<dbReference type="EMBL" id="JARJLG010000018">
    <property type="protein sequence ID" value="KAJ7773004.1"/>
    <property type="molecule type" value="Genomic_DNA"/>
</dbReference>
<dbReference type="Proteomes" id="UP001215280">
    <property type="component" value="Unassembled WGS sequence"/>
</dbReference>
<keyword evidence="2" id="KW-1185">Reference proteome</keyword>
<organism evidence="1 2">
    <name type="scientific">Mycena maculata</name>
    <dbReference type="NCBI Taxonomy" id="230809"/>
    <lineage>
        <taxon>Eukaryota</taxon>
        <taxon>Fungi</taxon>
        <taxon>Dikarya</taxon>
        <taxon>Basidiomycota</taxon>
        <taxon>Agaricomycotina</taxon>
        <taxon>Agaricomycetes</taxon>
        <taxon>Agaricomycetidae</taxon>
        <taxon>Agaricales</taxon>
        <taxon>Marasmiineae</taxon>
        <taxon>Mycenaceae</taxon>
        <taxon>Mycena</taxon>
    </lineage>
</organism>
<protein>
    <submittedName>
        <fullName evidence="1">Uncharacterized protein</fullName>
    </submittedName>
</protein>
<sequence>MMSRRHESVMIRSRTHLTSRQGSANCSVQPRYIKTRRGDGRFQNCPPRHHHLSFFSSPLTTMVGTVLRILALAAFATQFSVVTAAPAAVTAVVPSGLFDIFDPVSTTLPAEILGVDSQGHTTYAVDLDQTEINGPSTFAFITGRIDPLHDSKLIHPIVSLTTISLGTLVEGSDYVSYTVSATSNVVPGEGNFIGGIQCDLQSGTAVCEVPGSQTATTTFELPIDHQVGFIAEDFGVDFGRVDGPGAGV</sequence>
<name>A0AAD7NRW0_9AGAR</name>
<evidence type="ECO:0000313" key="1">
    <source>
        <dbReference type="EMBL" id="KAJ7773004.1"/>
    </source>
</evidence>
<gene>
    <name evidence="1" type="ORF">DFH07DRAFT_802204</name>
</gene>
<comment type="caution">
    <text evidence="1">The sequence shown here is derived from an EMBL/GenBank/DDBJ whole genome shotgun (WGS) entry which is preliminary data.</text>
</comment>
<reference evidence="1" key="1">
    <citation type="submission" date="2023-03" db="EMBL/GenBank/DDBJ databases">
        <title>Massive genome expansion in bonnet fungi (Mycena s.s.) driven by repeated elements and novel gene families across ecological guilds.</title>
        <authorList>
            <consortium name="Lawrence Berkeley National Laboratory"/>
            <person name="Harder C.B."/>
            <person name="Miyauchi S."/>
            <person name="Viragh M."/>
            <person name="Kuo A."/>
            <person name="Thoen E."/>
            <person name="Andreopoulos B."/>
            <person name="Lu D."/>
            <person name="Skrede I."/>
            <person name="Drula E."/>
            <person name="Henrissat B."/>
            <person name="Morin E."/>
            <person name="Kohler A."/>
            <person name="Barry K."/>
            <person name="LaButti K."/>
            <person name="Morin E."/>
            <person name="Salamov A."/>
            <person name="Lipzen A."/>
            <person name="Mereny Z."/>
            <person name="Hegedus B."/>
            <person name="Baldrian P."/>
            <person name="Stursova M."/>
            <person name="Weitz H."/>
            <person name="Taylor A."/>
            <person name="Grigoriev I.V."/>
            <person name="Nagy L.G."/>
            <person name="Martin F."/>
            <person name="Kauserud H."/>
        </authorList>
    </citation>
    <scope>NUCLEOTIDE SEQUENCE</scope>
    <source>
        <strain evidence="1">CBHHK188m</strain>
    </source>
</reference>
<accession>A0AAD7NRW0</accession>
<dbReference type="AlphaFoldDB" id="A0AAD7NRW0"/>
<proteinExistence type="predicted"/>